<evidence type="ECO:0000259" key="10">
    <source>
        <dbReference type="PROSITE" id="PS52004"/>
    </source>
</evidence>
<dbReference type="Pfam" id="PF21089">
    <property type="entry name" value="PKS_DH_N"/>
    <property type="match status" value="1"/>
</dbReference>
<dbReference type="InterPro" id="IPR049900">
    <property type="entry name" value="PKS_mFAS_DH"/>
</dbReference>
<dbReference type="InterPro" id="IPR049552">
    <property type="entry name" value="PKS_DH_N"/>
</dbReference>
<dbReference type="CDD" id="cd02440">
    <property type="entry name" value="AdoMet_MTases"/>
    <property type="match status" value="1"/>
</dbReference>
<dbReference type="Gene3D" id="1.10.1200.10">
    <property type="entry name" value="ACP-like"/>
    <property type="match status" value="1"/>
</dbReference>
<dbReference type="Gene3D" id="3.40.366.10">
    <property type="entry name" value="Malonyl-Coenzyme A Acyl Carrier Protein, domain 2"/>
    <property type="match status" value="1"/>
</dbReference>
<keyword evidence="4" id="KW-0521">NADP</keyword>
<dbReference type="PROSITE" id="PS50075">
    <property type="entry name" value="CARRIER"/>
    <property type="match status" value="1"/>
</dbReference>
<dbReference type="GO" id="GO:0044550">
    <property type="term" value="P:secondary metabolite biosynthetic process"/>
    <property type="evidence" value="ECO:0007669"/>
    <property type="project" value="UniProtKB-ARBA"/>
</dbReference>
<dbReference type="InterPro" id="IPR036736">
    <property type="entry name" value="ACP-like_sf"/>
</dbReference>
<proteinExistence type="predicted"/>
<dbReference type="InterPro" id="IPR014043">
    <property type="entry name" value="Acyl_transferase_dom"/>
</dbReference>
<dbReference type="InterPro" id="IPR049551">
    <property type="entry name" value="PKS_DH_C"/>
</dbReference>
<evidence type="ECO:0000256" key="5">
    <source>
        <dbReference type="ARBA" id="ARBA00023002"/>
    </source>
</evidence>
<keyword evidence="6" id="KW-0511">Multifunctional enzyme</keyword>
<evidence type="ECO:0000259" key="9">
    <source>
        <dbReference type="PROSITE" id="PS50075"/>
    </source>
</evidence>
<dbReference type="Gene3D" id="3.90.180.10">
    <property type="entry name" value="Medium-chain alcohol dehydrogenases, catalytic domain"/>
    <property type="match status" value="1"/>
</dbReference>
<dbReference type="Pfam" id="PF14765">
    <property type="entry name" value="PS-DH"/>
    <property type="match status" value="1"/>
</dbReference>
<dbReference type="InterPro" id="IPR042104">
    <property type="entry name" value="PKS_dehydratase_sf"/>
</dbReference>
<dbReference type="InterPro" id="IPR016036">
    <property type="entry name" value="Malonyl_transacylase_ACP-bd"/>
</dbReference>
<dbReference type="Gene3D" id="3.40.50.720">
    <property type="entry name" value="NAD(P)-binding Rossmann-like Domain"/>
    <property type="match status" value="2"/>
</dbReference>
<evidence type="ECO:0000256" key="7">
    <source>
        <dbReference type="ARBA" id="ARBA00023315"/>
    </source>
</evidence>
<dbReference type="SMART" id="SM00826">
    <property type="entry name" value="PKS_DH"/>
    <property type="match status" value="1"/>
</dbReference>
<dbReference type="SMART" id="SM00827">
    <property type="entry name" value="PKS_AT"/>
    <property type="match status" value="1"/>
</dbReference>
<dbReference type="InterPro" id="IPR020806">
    <property type="entry name" value="PKS_PP-bd"/>
</dbReference>
<dbReference type="InterPro" id="IPR011032">
    <property type="entry name" value="GroES-like_sf"/>
</dbReference>
<dbReference type="Pfam" id="PF00109">
    <property type="entry name" value="ketoacyl-synt"/>
    <property type="match status" value="1"/>
</dbReference>
<dbReference type="SUPFAM" id="SSF53335">
    <property type="entry name" value="S-adenosyl-L-methionine-dependent methyltransferases"/>
    <property type="match status" value="1"/>
</dbReference>
<evidence type="ECO:0000256" key="2">
    <source>
        <dbReference type="ARBA" id="ARBA00022553"/>
    </source>
</evidence>
<keyword evidence="13" id="KW-1185">Reference proteome</keyword>
<feature type="active site" description="Proton acceptor; for dehydratase activity" evidence="8">
    <location>
        <position position="999"/>
    </location>
</feature>
<dbReference type="InterPro" id="IPR057326">
    <property type="entry name" value="KR_dom"/>
</dbReference>
<dbReference type="InterPro" id="IPR013217">
    <property type="entry name" value="Methyltransf_12"/>
</dbReference>
<dbReference type="GO" id="GO:0016491">
    <property type="term" value="F:oxidoreductase activity"/>
    <property type="evidence" value="ECO:0007669"/>
    <property type="project" value="UniProtKB-KW"/>
</dbReference>
<dbReference type="GO" id="GO:0032259">
    <property type="term" value="P:methylation"/>
    <property type="evidence" value="ECO:0007669"/>
    <property type="project" value="UniProtKB-KW"/>
</dbReference>
<dbReference type="PROSITE" id="PS52004">
    <property type="entry name" value="KS3_2"/>
    <property type="match status" value="1"/>
</dbReference>
<evidence type="ECO:0000256" key="6">
    <source>
        <dbReference type="ARBA" id="ARBA00023268"/>
    </source>
</evidence>
<dbReference type="Gene3D" id="3.40.47.10">
    <property type="match status" value="1"/>
</dbReference>
<keyword evidence="7" id="KW-0012">Acyltransferase</keyword>
<comment type="caution">
    <text evidence="12">The sequence shown here is derived from an EMBL/GenBank/DDBJ whole genome shotgun (WGS) entry which is preliminary data.</text>
</comment>
<dbReference type="SUPFAM" id="SSF52151">
    <property type="entry name" value="FabD/lysophospholipase-like"/>
    <property type="match status" value="1"/>
</dbReference>
<dbReference type="Pfam" id="PF08659">
    <property type="entry name" value="KR"/>
    <property type="match status" value="1"/>
</dbReference>
<dbReference type="PROSITE" id="PS00606">
    <property type="entry name" value="KS3_1"/>
    <property type="match status" value="1"/>
</dbReference>
<dbReference type="Pfam" id="PF00698">
    <property type="entry name" value="Acyl_transf_1"/>
    <property type="match status" value="1"/>
</dbReference>
<feature type="domain" description="PKS/mFAS DH" evidence="11">
    <location>
        <begin position="967"/>
        <end position="1264"/>
    </location>
</feature>
<dbReference type="SUPFAM" id="SSF50129">
    <property type="entry name" value="GroES-like"/>
    <property type="match status" value="1"/>
</dbReference>
<evidence type="ECO:0000313" key="12">
    <source>
        <dbReference type="EMBL" id="KAF7188114.1"/>
    </source>
</evidence>
<dbReference type="SMART" id="SM00825">
    <property type="entry name" value="PKS_KS"/>
    <property type="match status" value="1"/>
</dbReference>
<reference evidence="12" key="1">
    <citation type="submission" date="2020-04" db="EMBL/GenBank/DDBJ databases">
        <title>Draft genome resource of the tomato pathogen Pseudocercospora fuligena.</title>
        <authorList>
            <person name="Zaccaron A."/>
        </authorList>
    </citation>
    <scope>NUCLEOTIDE SEQUENCE</scope>
    <source>
        <strain evidence="12">PF001</strain>
    </source>
</reference>
<dbReference type="InterPro" id="IPR016039">
    <property type="entry name" value="Thiolase-like"/>
</dbReference>
<dbReference type="GO" id="GO:0008168">
    <property type="term" value="F:methyltransferase activity"/>
    <property type="evidence" value="ECO:0007669"/>
    <property type="project" value="UniProtKB-KW"/>
</dbReference>
<feature type="region of interest" description="C-terminal hotdog fold" evidence="8">
    <location>
        <begin position="1110"/>
        <end position="1264"/>
    </location>
</feature>
<protein>
    <submittedName>
        <fullName evidence="12">Highly reducing polyketide synthase pks5</fullName>
    </submittedName>
</protein>
<name>A0A8H6VHB8_9PEZI</name>
<dbReference type="Gene3D" id="3.10.129.110">
    <property type="entry name" value="Polyketide synthase dehydratase"/>
    <property type="match status" value="1"/>
</dbReference>
<evidence type="ECO:0000313" key="13">
    <source>
        <dbReference type="Proteomes" id="UP000660729"/>
    </source>
</evidence>
<dbReference type="InterPro" id="IPR020807">
    <property type="entry name" value="PKS_DH"/>
</dbReference>
<dbReference type="InterPro" id="IPR016035">
    <property type="entry name" value="Acyl_Trfase/lysoPLipase"/>
</dbReference>
<dbReference type="SMART" id="SM00823">
    <property type="entry name" value="PKS_PP"/>
    <property type="match status" value="1"/>
</dbReference>
<dbReference type="InterPro" id="IPR018201">
    <property type="entry name" value="Ketoacyl_synth_AS"/>
</dbReference>
<feature type="active site" description="Proton donor; for dehydratase activity" evidence="8">
    <location>
        <position position="1176"/>
    </location>
</feature>
<dbReference type="Pfam" id="PF08242">
    <property type="entry name" value="Methyltransf_12"/>
    <property type="match status" value="1"/>
</dbReference>
<dbReference type="InterPro" id="IPR014030">
    <property type="entry name" value="Ketoacyl_synth_N"/>
</dbReference>
<dbReference type="SMART" id="SM00829">
    <property type="entry name" value="PKS_ER"/>
    <property type="match status" value="1"/>
</dbReference>
<dbReference type="InterPro" id="IPR013968">
    <property type="entry name" value="PKS_KR"/>
</dbReference>
<keyword evidence="5" id="KW-0560">Oxidoreductase</keyword>
<dbReference type="SUPFAM" id="SSF47336">
    <property type="entry name" value="ACP-like"/>
    <property type="match status" value="1"/>
</dbReference>
<feature type="region of interest" description="N-terminal hotdog fold" evidence="8">
    <location>
        <begin position="967"/>
        <end position="1093"/>
    </location>
</feature>
<dbReference type="InterPro" id="IPR014031">
    <property type="entry name" value="Ketoacyl_synth_C"/>
</dbReference>
<evidence type="ECO:0000256" key="3">
    <source>
        <dbReference type="ARBA" id="ARBA00022679"/>
    </source>
</evidence>
<dbReference type="GO" id="GO:0006633">
    <property type="term" value="P:fatty acid biosynthetic process"/>
    <property type="evidence" value="ECO:0007669"/>
    <property type="project" value="InterPro"/>
</dbReference>
<dbReference type="Pfam" id="PF00550">
    <property type="entry name" value="PP-binding"/>
    <property type="match status" value="1"/>
</dbReference>
<dbReference type="GO" id="GO:0004315">
    <property type="term" value="F:3-oxoacyl-[acyl-carrier-protein] synthase activity"/>
    <property type="evidence" value="ECO:0007669"/>
    <property type="project" value="InterPro"/>
</dbReference>
<dbReference type="PANTHER" id="PTHR43775">
    <property type="entry name" value="FATTY ACID SYNTHASE"/>
    <property type="match status" value="1"/>
</dbReference>
<feature type="domain" description="Carrier" evidence="9">
    <location>
        <begin position="2503"/>
        <end position="2581"/>
    </location>
</feature>
<dbReference type="Pfam" id="PF02801">
    <property type="entry name" value="Ketoacyl-synt_C"/>
    <property type="match status" value="1"/>
</dbReference>
<dbReference type="InterPro" id="IPR009081">
    <property type="entry name" value="PP-bd_ACP"/>
</dbReference>
<dbReference type="InterPro" id="IPR029063">
    <property type="entry name" value="SAM-dependent_MTases_sf"/>
</dbReference>
<dbReference type="InterPro" id="IPR006162">
    <property type="entry name" value="Ppantetheine_attach_site"/>
</dbReference>
<dbReference type="InterPro" id="IPR020841">
    <property type="entry name" value="PKS_Beta-ketoAc_synthase_dom"/>
</dbReference>
<accession>A0A8H6VHB8</accession>
<organism evidence="12 13">
    <name type="scientific">Pseudocercospora fuligena</name>
    <dbReference type="NCBI Taxonomy" id="685502"/>
    <lineage>
        <taxon>Eukaryota</taxon>
        <taxon>Fungi</taxon>
        <taxon>Dikarya</taxon>
        <taxon>Ascomycota</taxon>
        <taxon>Pezizomycotina</taxon>
        <taxon>Dothideomycetes</taxon>
        <taxon>Dothideomycetidae</taxon>
        <taxon>Mycosphaerellales</taxon>
        <taxon>Mycosphaerellaceae</taxon>
        <taxon>Pseudocercospora</taxon>
    </lineage>
</organism>
<dbReference type="InterPro" id="IPR036291">
    <property type="entry name" value="NAD(P)-bd_dom_sf"/>
</dbReference>
<dbReference type="SUPFAM" id="SSF53901">
    <property type="entry name" value="Thiolase-like"/>
    <property type="match status" value="1"/>
</dbReference>
<dbReference type="SMART" id="SM00822">
    <property type="entry name" value="PKS_KR"/>
    <property type="match status" value="1"/>
</dbReference>
<evidence type="ECO:0000256" key="4">
    <source>
        <dbReference type="ARBA" id="ARBA00022857"/>
    </source>
</evidence>
<dbReference type="PROSITE" id="PS00012">
    <property type="entry name" value="PHOSPHOPANTETHEINE"/>
    <property type="match status" value="1"/>
</dbReference>
<dbReference type="CDD" id="cd00833">
    <property type="entry name" value="PKS"/>
    <property type="match status" value="1"/>
</dbReference>
<dbReference type="GO" id="GO:0004312">
    <property type="term" value="F:fatty acid synthase activity"/>
    <property type="evidence" value="ECO:0007669"/>
    <property type="project" value="TreeGrafter"/>
</dbReference>
<feature type="domain" description="Ketosynthase family 3 (KS3)" evidence="10">
    <location>
        <begin position="4"/>
        <end position="445"/>
    </location>
</feature>
<dbReference type="PROSITE" id="PS52019">
    <property type="entry name" value="PKS_MFAS_DH"/>
    <property type="match status" value="1"/>
</dbReference>
<evidence type="ECO:0000256" key="1">
    <source>
        <dbReference type="ARBA" id="ARBA00022450"/>
    </source>
</evidence>
<dbReference type="Proteomes" id="UP000660729">
    <property type="component" value="Unassembled WGS sequence"/>
</dbReference>
<keyword evidence="1" id="KW-0596">Phosphopantetheine</keyword>
<dbReference type="InterPro" id="IPR020843">
    <property type="entry name" value="ER"/>
</dbReference>
<dbReference type="InterPro" id="IPR001227">
    <property type="entry name" value="Ac_transferase_dom_sf"/>
</dbReference>
<dbReference type="SUPFAM" id="SSF55048">
    <property type="entry name" value="Probable ACP-binding domain of malonyl-CoA ACP transacylase"/>
    <property type="match status" value="1"/>
</dbReference>
<evidence type="ECO:0000256" key="8">
    <source>
        <dbReference type="PROSITE-ProRule" id="PRU01363"/>
    </source>
</evidence>
<evidence type="ECO:0000259" key="11">
    <source>
        <dbReference type="PROSITE" id="PS52019"/>
    </source>
</evidence>
<keyword evidence="2" id="KW-0597">Phosphoprotein</keyword>
<gene>
    <name evidence="12" type="ORF">HII31_10536</name>
</gene>
<dbReference type="PANTHER" id="PTHR43775:SF50">
    <property type="entry name" value="HIGHLY REDUCING POLYKETIDE SYNTHASE SRDA"/>
    <property type="match status" value="1"/>
</dbReference>
<dbReference type="SUPFAM" id="SSF51735">
    <property type="entry name" value="NAD(P)-binding Rossmann-fold domains"/>
    <property type="match status" value="1"/>
</dbReference>
<dbReference type="InterPro" id="IPR050091">
    <property type="entry name" value="PKS_NRPS_Biosynth_Enz"/>
</dbReference>
<dbReference type="EMBL" id="JABCIY010000214">
    <property type="protein sequence ID" value="KAF7188114.1"/>
    <property type="molecule type" value="Genomic_DNA"/>
</dbReference>
<sequence>MATPTPLAIVGMACRLPGSVKSTSELWELLEAGENAQSKIPKSRFNIHSWYHENGQRPGSVNAEGGYFLDLGDSYRHFDPHFFGISASEARTMDPQQRKLCETVYECFESAGITLEQMSGSETACFIGNFTMDWAYDQWKDIEYVRPHQTTGSGTTILSNRISHVFNLKGPSFTIDTACSSTMYALHYACGSLRNGDCSAALVGGTNLVFGLEQHIGSVALGALSPTSTCHTFDASADGYGRADAVGALLLKRLPDAIADGDPIRAIIRGTAVNANGRSSGISHPSTYQQEAVIRRAYANAKLPIDVTGYFECHGTGTPVGDPIEVDAIGRVFASYHSKDDPLCIGSVKTNLGHGEAASAIASIMKSVLVLENGLIPASVGIKTFNPLLDFRDGALAVCRTTTPWDVTGREYRRISINSFGIRLLVLMSFMSGYGGANAHAIIDNTHSFFDSLPLECCGYSLTGPGVYFNTAVSQAYLLPFSAHRPEVLLQMIDSTSKNGALAQMDDLAFTLSTRRSQFACKAFLVTQKEDSGTIIDTKSAPSTPHTGAIPSIVFAFTGQGAQWSQMGVRLAERFPIVRSTFEILDRALATSFIPPEWTILGSLRQSESRSRIGEAERSQTLCTALQIALVNLLTSWGVRAAGVIGHSSARATDKCITGEIAASYAAGLTTAEQAILIAYYRGVAVQTSHEPGAMMAVGMSLEKAEQILAGRDETDIVIACHNSPQSVTLSGTLEAINDVTRMLEGSGTFARKLETSSKAYHSPMMSAAAQFYLKLLQSSSRQGWSGSGSSESGYSLNNVKPQTMMLSSVTNEHLTDSIEPTYWVRNLLCRVRFAEALASSLDALPDVDHVLEIGPHSALASPIRETLKQRPGKITYLPTLVRKSNSVNDLLELGGKLYLKNYPLDLAAVNGFQRKSEAHQAIQLTVRDCRPLTSLQPYPWVYTDQEELWSESRLCTDIKFRTHARHDLLGSKLPGTPPVSPCWRNRLRVRDVPWLAEHRVAEEILFPAAGFVAVAVEAASQVLLAGKTSQSDIVLDRLLIHSALRLHESEETEIVTSASLLDSELHISIRSISRGDWTEHVTAVARCSTPAVRMISSVTKQHRGGRWGINADSHCRMWSAAMRRLGMDYGPSFTILSDISARPKTSEAFATVALQSTDEVMIGESKYPIHPTAVDAAFQLLVMGIYEGLPHAFTKAYIPTAIKNFQVESNPVHPPCKSASIHVKTTRMGQRRLFGHANILDDEERVLLKMDVELTALDSEMFGAENSFPQSPYNRLLWRPVFEHLTTAQLNDLLPYHHDQQTVKWHFERLEETCILILLNDHCRVPMDSRRSALPPHMQQYVSWVHSQGLVLAQSHAHRALTREAREHRISAIVEEMNGVIPELSLIVRLHHHLLDIVYGRVGALDVMVQDGLLSEVYEAGFSGLGAYDKLAGVVGLMSHQDPRMRILEVGAGSGGATKPALDALMGDSSFPKYAEYVFTDVSTAFLSRAQEKFKNYKKMSFSILDIEKDDHGFADHTFDLIIASNVIHATASIVETLSKCRRLLRPGGRIILIETTQIRLVTGLLVGQLPGYWLGVDDGRSAGPFISDEEWHKRLMSAGFSGADHILFDYEPPFNSTSVIVSRSLNSPDRLERKDSPMGTIPHVIASRLHELYHAQGIESRKLLLNDVVDDPALSTRVIILIELERAALSEMTRTVLVALQRLIQACTSAVWVTNAGTLRGKAPDKCLVTGLVKSMTIEEPSFRVATIDFDPDTLECTVLQAAQHVYDLEIKFSADPDTEEDHNFVEQGGVLHVSRNIIDERENLDFRRLSKPELQLDTCKSGKKAAFGRAGDLKTVYWEWVEPHTLAQDEVLVEARSFGIDEFVLAMLGDETGCRKHSVEVSGRIVAVGSAVQNLVRGDNVVCFGPQWLQTTFTVHHSCCQVLTDIIALGSGPSPQKKWWPAWWRRSAPQVPEPIVVAEAFRGQFKQLCLAWHVCHGLGIHIAKKSVLICLPGDTLGHALAQIMRLAGAFVTITHRNGREHYELHNLSDLTVYTEDALGEHTFDMVVCHSSHPTKTHALVRPGGDLILLGGPTCSRREAANQPACDVIDQGVAVRWIDLGSVWERDPVSVTRLVTHAKGLILQVLTDYRYLKAILGLATTGDLQPIRVLDYPLGEIHATAQAMASEQSYGSVSLVVADDSPVMIRRQPKPLQFTAGAAYLLVGCLGGLGRVITMWMISRGARNLIFLSRNGTKNPSAASLVKELLDLARYDYPDLRVQVILGDVGCANDVAKAVKSATVPIRGVIHAAMVLKESLFANMTVDVWEQVVRPKVQGARNLHEHTLGMDLDFFVLTSTILSVVGAATQSNYAAANAYLDHLARHRHHLGLQACSLSIGMVVGIGYVEEHEASEVALRRNGMYGIDMAEFLRNLELACRRKEMDKVIDEFDKCAVSNIITGMDPTRIARNSSKTIWQRDARLRHFLQALDDASETNKGTRDTTHADTDLPDSNLEKARELGLTALREEVTRLVVDRIAQFVMVSPNQIDPARTLSTYGMDSMIGAELRAWLRRSFKVDVPFMALLDQNLTFVGLADVVTAAMAT</sequence>
<dbReference type="GO" id="GO:0031177">
    <property type="term" value="F:phosphopantetheine binding"/>
    <property type="evidence" value="ECO:0007669"/>
    <property type="project" value="InterPro"/>
</dbReference>
<dbReference type="OrthoDB" id="329835at2759"/>
<dbReference type="Gene3D" id="3.40.50.150">
    <property type="entry name" value="Vaccinia Virus protein VP39"/>
    <property type="match status" value="1"/>
</dbReference>
<keyword evidence="3" id="KW-0808">Transferase</keyword>